<dbReference type="RefSeq" id="WP_262601432.1">
    <property type="nucleotide sequence ID" value="NZ_CP103300.1"/>
</dbReference>
<reference evidence="1" key="1">
    <citation type="submission" date="2022-10" db="EMBL/GenBank/DDBJ databases">
        <title>Completed Genome Sequence of two octocoral isolated bacterium, Endozoicomonas euniceicola EF212T and Endozoicomonas gorgoniicola PS125T.</title>
        <authorList>
            <person name="Chiou Y.-J."/>
            <person name="Chen Y.-H."/>
        </authorList>
    </citation>
    <scope>NUCLEOTIDE SEQUENCE</scope>
    <source>
        <strain evidence="1">EF212</strain>
    </source>
</reference>
<dbReference type="CDD" id="cd09727">
    <property type="entry name" value="Cas6_I-E"/>
    <property type="match status" value="1"/>
</dbReference>
<dbReference type="SMART" id="SM01101">
    <property type="entry name" value="CRISPR_assoc"/>
    <property type="match status" value="1"/>
</dbReference>
<sequence>MYLSRIQLTAAIANYSQLGLILKDRSYGMHRLLWDLFPDGERFLYREEMAREQLEVPNNRPLFYVLSKQEPVQENPLFDVASKPFQPSLKSGDRLSFRLRANPTIARRQEGKKQSSRHDVVMDAQLQWLTNACRDRQLPLSGKKESLRKSLLQHPDYAFQRGAAELKKQLDATMDEAAQQWLVKRGAVNGFHIETVQATGYRWHALPEKGRRAGFSSMDYEGVLTVTGPEVFSELLNKGVGPSKAFGCGLLMVRRI</sequence>
<dbReference type="EMBL" id="CP103300">
    <property type="protein sequence ID" value="UYM18678.1"/>
    <property type="molecule type" value="Genomic_DNA"/>
</dbReference>
<proteinExistence type="predicted"/>
<dbReference type="Gene3D" id="3.30.70.1200">
    <property type="entry name" value="Crispr-associated protein, domain 1"/>
    <property type="match status" value="1"/>
</dbReference>
<dbReference type="Gene3D" id="3.30.70.1210">
    <property type="entry name" value="Crispr-associated protein, domain 2"/>
    <property type="match status" value="1"/>
</dbReference>
<evidence type="ECO:0000313" key="2">
    <source>
        <dbReference type="Proteomes" id="UP001163255"/>
    </source>
</evidence>
<name>A0ABY6H0V9_9GAMM</name>
<dbReference type="SUPFAM" id="SSF117987">
    <property type="entry name" value="CRISPR-associated protein"/>
    <property type="match status" value="2"/>
</dbReference>
<dbReference type="Proteomes" id="UP001163255">
    <property type="component" value="Chromosome"/>
</dbReference>
<dbReference type="NCBIfam" id="TIGR01907">
    <property type="entry name" value="casE_Cse3"/>
    <property type="match status" value="2"/>
</dbReference>
<gene>
    <name evidence="1" type="primary">cas6e</name>
    <name evidence="1" type="ORF">NX720_12490</name>
</gene>
<protein>
    <submittedName>
        <fullName evidence="1">Type I-E CRISPR-associated protein Cas6/Cse3/CasE</fullName>
    </submittedName>
</protein>
<organism evidence="1 2">
    <name type="scientific">Endozoicomonas euniceicola</name>
    <dbReference type="NCBI Taxonomy" id="1234143"/>
    <lineage>
        <taxon>Bacteria</taxon>
        <taxon>Pseudomonadati</taxon>
        <taxon>Pseudomonadota</taxon>
        <taxon>Gammaproteobacteria</taxon>
        <taxon>Oceanospirillales</taxon>
        <taxon>Endozoicomonadaceae</taxon>
        <taxon>Endozoicomonas</taxon>
    </lineage>
</organism>
<accession>A0ABY6H0V9</accession>
<dbReference type="Pfam" id="PF08798">
    <property type="entry name" value="CRISPR_assoc"/>
    <property type="match status" value="1"/>
</dbReference>
<evidence type="ECO:0000313" key="1">
    <source>
        <dbReference type="EMBL" id="UYM18678.1"/>
    </source>
</evidence>
<keyword evidence="2" id="KW-1185">Reference proteome</keyword>
<dbReference type="InterPro" id="IPR010179">
    <property type="entry name" value="CRISPR-assoc_prot_Cse3"/>
</dbReference>